<feature type="non-terminal residue" evidence="1">
    <location>
        <position position="342"/>
    </location>
</feature>
<dbReference type="EMBL" id="JANBPW010006502">
    <property type="protein sequence ID" value="KAJ1929555.1"/>
    <property type="molecule type" value="Genomic_DNA"/>
</dbReference>
<feature type="non-terminal residue" evidence="1">
    <location>
        <position position="1"/>
    </location>
</feature>
<reference evidence="1" key="1">
    <citation type="submission" date="2022-07" db="EMBL/GenBank/DDBJ databases">
        <title>Phylogenomic reconstructions and comparative analyses of Kickxellomycotina fungi.</title>
        <authorList>
            <person name="Reynolds N.K."/>
            <person name="Stajich J.E."/>
            <person name="Barry K."/>
            <person name="Grigoriev I.V."/>
            <person name="Crous P."/>
            <person name="Smith M.E."/>
        </authorList>
    </citation>
    <scope>NUCLEOTIDE SEQUENCE</scope>
    <source>
        <strain evidence="1">NRRL 5244</strain>
    </source>
</reference>
<proteinExistence type="predicted"/>
<protein>
    <submittedName>
        <fullName evidence="1">Uncharacterized protein</fullName>
    </submittedName>
</protein>
<comment type="caution">
    <text evidence="1">The sequence shown here is derived from an EMBL/GenBank/DDBJ whole genome shotgun (WGS) entry which is preliminary data.</text>
</comment>
<evidence type="ECO:0000313" key="2">
    <source>
        <dbReference type="Proteomes" id="UP001150603"/>
    </source>
</evidence>
<keyword evidence="2" id="KW-1185">Reference proteome</keyword>
<accession>A0ACC1IY64</accession>
<dbReference type="Proteomes" id="UP001150603">
    <property type="component" value="Unassembled WGS sequence"/>
</dbReference>
<evidence type="ECO:0000313" key="1">
    <source>
        <dbReference type="EMBL" id="KAJ1929555.1"/>
    </source>
</evidence>
<sequence length="342" mass="38617">KIIDLDIEPRHLLRLGHGEEELESEERYSKAGRVESYLERRQFLLGQVQRLARDMGAVGDFGYTCETARMFFVTHVKVKWAAYQRKLNSGEPTRDCVAAGFPFGAFFEESATTALFPDEASGEELVEIATSCYQYIADMFDELQDIQPFELLRSSYDRSNYLLTNQARIVAMTCTHAALKRSDLLQLGFHYDTVVMEEAAQVLDIETFVPLAMQKTSRRLKRAVLIGDHNQLPPVVKSQGLKAFGNLEQSLFARMVRLGVPYVELNRQARARPEIADLYRFRYTSLGDLSSVSTGAFAAPNPGLANAFQFINTEDLDGQGESEPTKHFYQNVAEAEYAVAMY</sequence>
<gene>
    <name evidence="1" type="ORF">FBU59_007036</name>
</gene>
<organism evidence="1 2">
    <name type="scientific">Linderina macrospora</name>
    <dbReference type="NCBI Taxonomy" id="4868"/>
    <lineage>
        <taxon>Eukaryota</taxon>
        <taxon>Fungi</taxon>
        <taxon>Fungi incertae sedis</taxon>
        <taxon>Zoopagomycota</taxon>
        <taxon>Kickxellomycotina</taxon>
        <taxon>Kickxellomycetes</taxon>
        <taxon>Kickxellales</taxon>
        <taxon>Kickxellaceae</taxon>
        <taxon>Linderina</taxon>
    </lineage>
</organism>
<name>A0ACC1IY64_9FUNG</name>